<keyword evidence="7" id="KW-0998">Cell outer membrane</keyword>
<evidence type="ECO:0000256" key="4">
    <source>
        <dbReference type="ARBA" id="ARBA00022729"/>
    </source>
</evidence>
<evidence type="ECO:0000313" key="12">
    <source>
        <dbReference type="Proteomes" id="UP000002724"/>
    </source>
</evidence>
<dbReference type="GO" id="GO:0071709">
    <property type="term" value="P:membrane assembly"/>
    <property type="evidence" value="ECO:0007669"/>
    <property type="project" value="InterPro"/>
</dbReference>
<keyword evidence="3" id="KW-0812">Transmembrane</keyword>
<keyword evidence="5" id="KW-0677">Repeat</keyword>
<gene>
    <name evidence="11" type="ordered locus">Ppha_0432</name>
</gene>
<dbReference type="KEGG" id="pph:Ppha_0432"/>
<dbReference type="RefSeq" id="WP_012507253.1">
    <property type="nucleotide sequence ID" value="NC_011060.1"/>
</dbReference>
<dbReference type="OrthoDB" id="9802086at2"/>
<name>B4SCS4_PELPB</name>
<keyword evidence="2" id="KW-1134">Transmembrane beta strand</keyword>
<evidence type="ECO:0000256" key="2">
    <source>
        <dbReference type="ARBA" id="ARBA00022452"/>
    </source>
</evidence>
<evidence type="ECO:0000256" key="5">
    <source>
        <dbReference type="ARBA" id="ARBA00022737"/>
    </source>
</evidence>
<dbReference type="PANTHER" id="PTHR12815">
    <property type="entry name" value="SORTING AND ASSEMBLY MACHINERY SAMM50 PROTEIN FAMILY MEMBER"/>
    <property type="match status" value="1"/>
</dbReference>
<dbReference type="InterPro" id="IPR000184">
    <property type="entry name" value="Bac_surfAg_D15"/>
</dbReference>
<dbReference type="HOGENOM" id="CLU_007664_3_0_10"/>
<dbReference type="Gene3D" id="2.40.160.50">
    <property type="entry name" value="membrane protein fhac: a member of the omp85/tpsb transporter family"/>
    <property type="match status" value="1"/>
</dbReference>
<evidence type="ECO:0000256" key="6">
    <source>
        <dbReference type="ARBA" id="ARBA00023136"/>
    </source>
</evidence>
<reference evidence="11 12" key="1">
    <citation type="submission" date="2008-06" db="EMBL/GenBank/DDBJ databases">
        <title>Complete sequence of Pelodictyon phaeoclathratiforme BU-1.</title>
        <authorList>
            <consortium name="US DOE Joint Genome Institute"/>
            <person name="Lucas S."/>
            <person name="Copeland A."/>
            <person name="Lapidus A."/>
            <person name="Glavina del Rio T."/>
            <person name="Dalin E."/>
            <person name="Tice H."/>
            <person name="Bruce D."/>
            <person name="Goodwin L."/>
            <person name="Pitluck S."/>
            <person name="Schmutz J."/>
            <person name="Larimer F."/>
            <person name="Land M."/>
            <person name="Hauser L."/>
            <person name="Kyrpides N."/>
            <person name="Mikhailova N."/>
            <person name="Liu Z."/>
            <person name="Li T."/>
            <person name="Zhao F."/>
            <person name="Overmann J."/>
            <person name="Bryant D.A."/>
            <person name="Richardson P."/>
        </authorList>
    </citation>
    <scope>NUCLEOTIDE SEQUENCE [LARGE SCALE GENOMIC DNA]</scope>
    <source>
        <strain evidence="12">DSM 5477 / BU-1</strain>
    </source>
</reference>
<dbReference type="InterPro" id="IPR039910">
    <property type="entry name" value="D15-like"/>
</dbReference>
<feature type="chain" id="PRO_5002825883" description="Outer membrane protein assembly factor BamA" evidence="9">
    <location>
        <begin position="22"/>
        <end position="834"/>
    </location>
</feature>
<dbReference type="PANTHER" id="PTHR12815:SF47">
    <property type="entry name" value="TRANSLOCATION AND ASSEMBLY MODULE SUBUNIT TAMA"/>
    <property type="match status" value="1"/>
</dbReference>
<evidence type="ECO:0000313" key="11">
    <source>
        <dbReference type="EMBL" id="ACF42758.1"/>
    </source>
</evidence>
<dbReference type="InterPro" id="IPR010827">
    <property type="entry name" value="BamA/TamA_POTRA"/>
</dbReference>
<keyword evidence="6" id="KW-0472">Membrane</keyword>
<feature type="signal peptide" evidence="9">
    <location>
        <begin position="1"/>
        <end position="21"/>
    </location>
</feature>
<protein>
    <recommendedName>
        <fullName evidence="8">Outer membrane protein assembly factor BamA</fullName>
    </recommendedName>
</protein>
<dbReference type="STRING" id="324925.Ppha_0432"/>
<dbReference type="eggNOG" id="COG4775">
    <property type="taxonomic scope" value="Bacteria"/>
</dbReference>
<organism evidence="11 12">
    <name type="scientific">Pelodictyon phaeoclathratiforme (strain DSM 5477 / BU-1)</name>
    <dbReference type="NCBI Taxonomy" id="324925"/>
    <lineage>
        <taxon>Bacteria</taxon>
        <taxon>Pseudomonadati</taxon>
        <taxon>Chlorobiota</taxon>
        <taxon>Chlorobiia</taxon>
        <taxon>Chlorobiales</taxon>
        <taxon>Chlorobiaceae</taxon>
        <taxon>Chlorobium/Pelodictyon group</taxon>
        <taxon>Pelodictyon</taxon>
    </lineage>
</organism>
<dbReference type="PIRSF" id="PIRSF006076">
    <property type="entry name" value="OM_assembly_OMP85"/>
    <property type="match status" value="1"/>
</dbReference>
<dbReference type="InterPro" id="IPR034746">
    <property type="entry name" value="POTRA"/>
</dbReference>
<accession>B4SCS4</accession>
<keyword evidence="12" id="KW-1185">Reference proteome</keyword>
<dbReference type="NCBIfam" id="TIGR03303">
    <property type="entry name" value="OM_YaeT"/>
    <property type="match status" value="1"/>
</dbReference>
<comment type="subcellular location">
    <subcellularLocation>
        <location evidence="1">Membrane</location>
    </subcellularLocation>
</comment>
<dbReference type="Gene3D" id="3.10.20.310">
    <property type="entry name" value="membrane protein fhac"/>
    <property type="match status" value="5"/>
</dbReference>
<dbReference type="EMBL" id="CP001110">
    <property type="protein sequence ID" value="ACF42758.1"/>
    <property type="molecule type" value="Genomic_DNA"/>
</dbReference>
<evidence type="ECO:0000256" key="1">
    <source>
        <dbReference type="ARBA" id="ARBA00004370"/>
    </source>
</evidence>
<dbReference type="Pfam" id="PF07244">
    <property type="entry name" value="POTRA"/>
    <property type="match status" value="4"/>
</dbReference>
<feature type="domain" description="POTRA" evidence="10">
    <location>
        <begin position="50"/>
        <end position="124"/>
    </location>
</feature>
<dbReference type="AlphaFoldDB" id="B4SCS4"/>
<dbReference type="InterPro" id="IPR023707">
    <property type="entry name" value="OM_assembly_BamA"/>
</dbReference>
<dbReference type="Pfam" id="PF01103">
    <property type="entry name" value="Omp85"/>
    <property type="match status" value="1"/>
</dbReference>
<keyword evidence="4 9" id="KW-0732">Signal</keyword>
<dbReference type="PROSITE" id="PS51779">
    <property type="entry name" value="POTRA"/>
    <property type="match status" value="1"/>
</dbReference>
<dbReference type="Proteomes" id="UP000002724">
    <property type="component" value="Chromosome"/>
</dbReference>
<evidence type="ECO:0000256" key="9">
    <source>
        <dbReference type="SAM" id="SignalP"/>
    </source>
</evidence>
<evidence type="ECO:0000259" key="10">
    <source>
        <dbReference type="PROSITE" id="PS51779"/>
    </source>
</evidence>
<evidence type="ECO:0000256" key="7">
    <source>
        <dbReference type="ARBA" id="ARBA00023237"/>
    </source>
</evidence>
<proteinExistence type="predicted"/>
<sequence length="834" mass="93306" precursor="true">MKQTRKLITLVLLALALDAAGKTVEAKNLPVAKPAAAEQTKITTPKKEIYTVTAISFSGLESLSEQELTTSLPLKVMDKISVPGMELSGALQYLWKLQLFSDIKVEKSDLGQNNIALKFTVNELPVLADIAFKGNSKLENDELKRTAALVTGKKISEQELLTASNKIEKFYASKGYLTAGATFRLVENGKNQVKAIFSITEGAKVSIERITFHGNSAFSQNKLRGVFKETTQNSWWRKIFGTPKLDTDKFGDDKNLLIEFYRNNGYRDARIIRDAISYTDDKKGLFLDIYLEEGQKYRIGKITWKGNTKEFATTEILEKTFRIKPGDIYSPKLIQERLNYSQDNSDISSIYLDRGYLAFRANIDEKIVKPDLVDLVLSLREGEQFQLNTIKIKGNTKTKDHVIRRELYTVPGDMFSRKNVVRSIRELSMLNYFDPEQITPDIQPNPENNTVDLIYSVNEKQTDTFNASVGYSGSGFTGAIGVTFNNFSLQDIFNRDAYRPLPHGDGQQLGLQWQFGSYDYNTLSLSFTEPWAFGGPTALGFSAFKTHRAYDYTDDSIDNPNTIDQTGTTLSIGRRLAWPDDYCSVNWKLKYLHSEGGFLSFVDYTDPNAPVKADEFSISQTIGRNSIDSPIYPRRGSKNSITAQLAGGPLPGTVDFYKFTGTSSWFFPITKKFVLNLSTQHGYLSTFNENDYIPYTEYFYMGGSGMSSLPTVSLRGYDDRSLGTKLGGSSASSSLYAGNIYSKFTSEMRYPITLSSSVSIYGLAFVEAGNLWENAEAVDFSDLKKSAGLGLRLYLPIIGQIGLDYGYGFDAVESVPDKTKQGWSFMFSFGTTME</sequence>
<evidence type="ECO:0000256" key="3">
    <source>
        <dbReference type="ARBA" id="ARBA00022692"/>
    </source>
</evidence>
<evidence type="ECO:0000256" key="8">
    <source>
        <dbReference type="NCBIfam" id="TIGR03303"/>
    </source>
</evidence>
<dbReference type="GO" id="GO:0009279">
    <property type="term" value="C:cell outer membrane"/>
    <property type="evidence" value="ECO:0007669"/>
    <property type="project" value="UniProtKB-UniRule"/>
</dbReference>